<accession>A0A0C2M9F2</accession>
<dbReference type="AlphaFoldDB" id="A0A0C2M9F2"/>
<organism evidence="1 2">
    <name type="scientific">Thelohanellus kitauei</name>
    <name type="common">Myxosporean</name>
    <dbReference type="NCBI Taxonomy" id="669202"/>
    <lineage>
        <taxon>Eukaryota</taxon>
        <taxon>Metazoa</taxon>
        <taxon>Cnidaria</taxon>
        <taxon>Myxozoa</taxon>
        <taxon>Myxosporea</taxon>
        <taxon>Bivalvulida</taxon>
        <taxon>Platysporina</taxon>
        <taxon>Myxobolidae</taxon>
        <taxon>Thelohanellus</taxon>
    </lineage>
</organism>
<comment type="caution">
    <text evidence="1">The sequence shown here is derived from an EMBL/GenBank/DDBJ whole genome shotgun (WGS) entry which is preliminary data.</text>
</comment>
<dbReference type="Proteomes" id="UP000031668">
    <property type="component" value="Unassembled WGS sequence"/>
</dbReference>
<keyword evidence="2" id="KW-1185">Reference proteome</keyword>
<sequence length="198" mass="23551">MVIATLETRDPMNFVDAHCYVIEKGKKHHDLKKTLANFIHKFNGMLRENKVPESFFFMRALALPYVDRKCSYVHKRLLTKYIGNDLIDHTVKSRVVFNFFSTDWSKIRDDFEEYKSFLFASYDLIRMLDMAAGLLLGGKRGHCVDDENALNHVQKIYQTIQRFGYDIRFLQTQFDVQMCERLAFREINSTYYSKRCRQ</sequence>
<reference evidence="1 2" key="1">
    <citation type="journal article" date="2014" name="Genome Biol. Evol.">
        <title>The genome of the myxosporean Thelohanellus kitauei shows adaptations to nutrient acquisition within its fish host.</title>
        <authorList>
            <person name="Yang Y."/>
            <person name="Xiong J."/>
            <person name="Zhou Z."/>
            <person name="Huo F."/>
            <person name="Miao W."/>
            <person name="Ran C."/>
            <person name="Liu Y."/>
            <person name="Zhang J."/>
            <person name="Feng J."/>
            <person name="Wang M."/>
            <person name="Wang M."/>
            <person name="Wang L."/>
            <person name="Yao B."/>
        </authorList>
    </citation>
    <scope>NUCLEOTIDE SEQUENCE [LARGE SCALE GENOMIC DNA]</scope>
    <source>
        <strain evidence="1">Wuqing</strain>
    </source>
</reference>
<dbReference type="EMBL" id="JWZT01005390">
    <property type="protein sequence ID" value="KII60954.1"/>
    <property type="molecule type" value="Genomic_DNA"/>
</dbReference>
<name>A0A0C2M9F2_THEKT</name>
<gene>
    <name evidence="1" type="ORF">RF11_13927</name>
</gene>
<evidence type="ECO:0000313" key="2">
    <source>
        <dbReference type="Proteomes" id="UP000031668"/>
    </source>
</evidence>
<proteinExistence type="predicted"/>
<evidence type="ECO:0000313" key="1">
    <source>
        <dbReference type="EMBL" id="KII60954.1"/>
    </source>
</evidence>
<protein>
    <submittedName>
        <fullName evidence="1">Uncharacterized protein</fullName>
    </submittedName>
</protein>